<name>A0ABM8RBX2_9BACT</name>
<reference evidence="1 2" key="1">
    <citation type="submission" date="2021-02" db="EMBL/GenBank/DDBJ databases">
        <authorList>
            <person name="Han P."/>
        </authorList>
    </citation>
    <scope>NUCLEOTIDE SEQUENCE [LARGE SCALE GENOMIC DNA]</scope>
    <source>
        <strain evidence="1">Candidatus Nitrospira sp. ZN2</strain>
    </source>
</reference>
<gene>
    <name evidence="1" type="ORF">NSPZN2_160062</name>
</gene>
<dbReference type="Proteomes" id="UP000675880">
    <property type="component" value="Unassembled WGS sequence"/>
</dbReference>
<protein>
    <submittedName>
        <fullName evidence="1">Uncharacterized protein</fullName>
    </submittedName>
</protein>
<accession>A0ABM8RBX2</accession>
<keyword evidence="2" id="KW-1185">Reference proteome</keyword>
<comment type="caution">
    <text evidence="1">The sequence shown here is derived from an EMBL/GenBank/DDBJ whole genome shotgun (WGS) entry which is preliminary data.</text>
</comment>
<evidence type="ECO:0000313" key="2">
    <source>
        <dbReference type="Proteomes" id="UP000675880"/>
    </source>
</evidence>
<evidence type="ECO:0000313" key="1">
    <source>
        <dbReference type="EMBL" id="CAE6744265.1"/>
    </source>
</evidence>
<dbReference type="EMBL" id="CAJNBJ010000008">
    <property type="protein sequence ID" value="CAE6744265.1"/>
    <property type="molecule type" value="Genomic_DNA"/>
</dbReference>
<sequence>MQHSETSVLMAEAKEREFMLDIPPSFTYHTPPVPQDSDVA</sequence>
<organism evidence="1 2">
    <name type="scientific">Nitrospira defluvii</name>
    <dbReference type="NCBI Taxonomy" id="330214"/>
    <lineage>
        <taxon>Bacteria</taxon>
        <taxon>Pseudomonadati</taxon>
        <taxon>Nitrospirota</taxon>
        <taxon>Nitrospiria</taxon>
        <taxon>Nitrospirales</taxon>
        <taxon>Nitrospiraceae</taxon>
        <taxon>Nitrospira</taxon>
    </lineage>
</organism>
<proteinExistence type="predicted"/>